<dbReference type="InterPro" id="IPR037523">
    <property type="entry name" value="VOC_core"/>
</dbReference>
<dbReference type="RefSeq" id="WP_021363175.1">
    <property type="nucleotide sequence ID" value="NZ_BBYB01000032.1"/>
</dbReference>
<organism evidence="3">
    <name type="scientific">Clostridioides difficile</name>
    <name type="common">Peptoclostridium difficile</name>
    <dbReference type="NCBI Taxonomy" id="1496"/>
    <lineage>
        <taxon>Bacteria</taxon>
        <taxon>Bacillati</taxon>
        <taxon>Bacillota</taxon>
        <taxon>Clostridia</taxon>
        <taxon>Peptostreptococcales</taxon>
        <taxon>Peptostreptococcaceae</taxon>
        <taxon>Clostridioides</taxon>
    </lineage>
</organism>
<dbReference type="Gene3D" id="3.10.180.10">
    <property type="entry name" value="2,3-Dihydroxybiphenyl 1,2-Dioxygenase, domain 1"/>
    <property type="match status" value="1"/>
</dbReference>
<proteinExistence type="predicted"/>
<accession>A0A069A191</accession>
<dbReference type="SUPFAM" id="SSF54593">
    <property type="entry name" value="Glyoxalase/Bleomycin resistance protein/Dihydroxybiphenyl dioxygenase"/>
    <property type="match status" value="1"/>
</dbReference>
<dbReference type="CDD" id="cd09011">
    <property type="entry name" value="VOC_like"/>
    <property type="match status" value="1"/>
</dbReference>
<protein>
    <submittedName>
        <fullName evidence="3">Putative enzyme, glyoxalase family</fullName>
    </submittedName>
</protein>
<dbReference type="EMBL" id="LK932347">
    <property type="protein sequence ID" value="CDS83153.1"/>
    <property type="molecule type" value="Genomic_DNA"/>
</dbReference>
<dbReference type="Pfam" id="PF12681">
    <property type="entry name" value="Glyoxalase_2"/>
    <property type="match status" value="1"/>
</dbReference>
<sequence length="155" mass="18149">MKFLNVLIVVEDIEKSKKFYYDILGLKVICDFGENVVLEGNISLQEKKLWLEFINKSDSEVKFNGNDAELYFEEDNFDTFVERLSTMKDIDYVHLAIEHRWGQRAIRFYDLDGHIIEVGETMSSVCRRFLDSGLSIDEVAKRMDVTVEYIESVLE</sequence>
<evidence type="ECO:0000313" key="3">
    <source>
        <dbReference type="EMBL" id="CDS83153.1"/>
    </source>
</evidence>
<evidence type="ECO:0000259" key="1">
    <source>
        <dbReference type="PROSITE" id="PS51819"/>
    </source>
</evidence>
<reference evidence="3" key="1">
    <citation type="submission" date="2014-07" db="EMBL/GenBank/DDBJ databases">
        <authorList>
            <person name="Monot Marc"/>
        </authorList>
    </citation>
    <scope>NUCLEOTIDE SEQUENCE</scope>
    <source>
        <strain evidence="3">7032994</strain>
    </source>
</reference>
<dbReference type="PROSITE" id="PS51819">
    <property type="entry name" value="VOC"/>
    <property type="match status" value="1"/>
</dbReference>
<name>A0A069A191_CLODI</name>
<dbReference type="AlphaFoldDB" id="A0A069A191"/>
<gene>
    <name evidence="2" type="ORF">BN1096_160050</name>
    <name evidence="3" type="ORF">BN1097_140051</name>
</gene>
<dbReference type="EMBL" id="LK932465">
    <property type="protein sequence ID" value="CDS83009.1"/>
    <property type="molecule type" value="Genomic_DNA"/>
</dbReference>
<dbReference type="InterPro" id="IPR029068">
    <property type="entry name" value="Glyas_Bleomycin-R_OHBP_Dase"/>
</dbReference>
<feature type="domain" description="VOC" evidence="1">
    <location>
        <begin position="2"/>
        <end position="121"/>
    </location>
</feature>
<dbReference type="InterPro" id="IPR025870">
    <property type="entry name" value="Glyoxalase-like_dom"/>
</dbReference>
<evidence type="ECO:0000313" key="2">
    <source>
        <dbReference type="EMBL" id="CDS83009.1"/>
    </source>
</evidence>